<keyword evidence="3" id="KW-1185">Reference proteome</keyword>
<dbReference type="NCBIfam" id="NF033206">
    <property type="entry name" value="ScyE_fam"/>
    <property type="match status" value="1"/>
</dbReference>
<dbReference type="SUPFAM" id="SSF63829">
    <property type="entry name" value="Calcium-dependent phosphotriesterase"/>
    <property type="match status" value="1"/>
</dbReference>
<dbReference type="EMBL" id="JAVFCB010000017">
    <property type="protein sequence ID" value="MDQ4215862.1"/>
    <property type="molecule type" value="Genomic_DNA"/>
</dbReference>
<dbReference type="Gene3D" id="2.120.10.30">
    <property type="entry name" value="TolB, C-terminal domain"/>
    <property type="match status" value="1"/>
</dbReference>
<sequence length="375" mass="37491">MTVRAVFCALIATASAFGGATFAAAAPPPGDVHVVVSGLDNPRGLAFGPGGQLYIAEAGHGGPMALGSGPEGPLYGGLTGRLGVWANGTLSHPVTGLFSAASGSGIGAEGFVSVSSQGQALTGQFAENTSITEGAPNGIPIVDAARAELGRTVMINASAGTWSSFAATGDADFAWTAAHQSLNPDQFPDANPNTVITVGSTRYVADAGANLLARVDKSGAVSTVAYFDVPPGSPTDAVATCVANAPDGSLYVTELLGGTFAPGGARVWQVWPNGSAAVKWTGFSTIQGCGFDGSGNFYVTEFQTSGLNPSPTGNPAGDVVRISPTGVRTVFGAGSLFFPSGFAFRGGAVYVSNWSIMPADGPHGLSGQVVRIDVG</sequence>
<protein>
    <submittedName>
        <fullName evidence="2">ScyD/ScyE family protein</fullName>
    </submittedName>
</protein>
<proteinExistence type="predicted"/>
<dbReference type="InterPro" id="IPR048031">
    <property type="entry name" value="ScyD/ScyE-like"/>
</dbReference>
<dbReference type="InterPro" id="IPR011042">
    <property type="entry name" value="6-blade_b-propeller_TolB-like"/>
</dbReference>
<comment type="caution">
    <text evidence="2">The sequence shown here is derived from an EMBL/GenBank/DDBJ whole genome shotgun (WGS) entry which is preliminary data.</text>
</comment>
<gene>
    <name evidence="2" type="ORF">RBR11_18250</name>
</gene>
<name>A0ABU0XL39_9MICO</name>
<feature type="chain" id="PRO_5045647838" evidence="1">
    <location>
        <begin position="26"/>
        <end position="375"/>
    </location>
</feature>
<evidence type="ECO:0000313" key="2">
    <source>
        <dbReference type="EMBL" id="MDQ4215862.1"/>
    </source>
</evidence>
<dbReference type="RefSeq" id="WP_308490812.1">
    <property type="nucleotide sequence ID" value="NZ_JAVFCB010000017.1"/>
</dbReference>
<reference evidence="2 3" key="1">
    <citation type="submission" date="2023-08" db="EMBL/GenBank/DDBJ databases">
        <title>Microbacterium sp. nov., isolated from a waste landfill.</title>
        <authorList>
            <person name="Wen W."/>
        </authorList>
    </citation>
    <scope>NUCLEOTIDE SEQUENCE [LARGE SCALE GENOMIC DNA]</scope>
    <source>
        <strain evidence="2 3">ASV81</strain>
    </source>
</reference>
<keyword evidence="1" id="KW-0732">Signal</keyword>
<feature type="signal peptide" evidence="1">
    <location>
        <begin position="1"/>
        <end position="25"/>
    </location>
</feature>
<organism evidence="2 3">
    <name type="scientific">Microbacterium capsulatum</name>
    <dbReference type="NCBI Taxonomy" id="3041921"/>
    <lineage>
        <taxon>Bacteria</taxon>
        <taxon>Bacillati</taxon>
        <taxon>Actinomycetota</taxon>
        <taxon>Actinomycetes</taxon>
        <taxon>Micrococcales</taxon>
        <taxon>Microbacteriaceae</taxon>
        <taxon>Microbacterium</taxon>
    </lineage>
</organism>
<accession>A0ABU0XL39</accession>
<evidence type="ECO:0000256" key="1">
    <source>
        <dbReference type="SAM" id="SignalP"/>
    </source>
</evidence>
<dbReference type="Proteomes" id="UP001230289">
    <property type="component" value="Unassembled WGS sequence"/>
</dbReference>
<evidence type="ECO:0000313" key="3">
    <source>
        <dbReference type="Proteomes" id="UP001230289"/>
    </source>
</evidence>